<dbReference type="PROSITE" id="PS51746">
    <property type="entry name" value="PPM_2"/>
    <property type="match status" value="1"/>
</dbReference>
<evidence type="ECO:0000313" key="2">
    <source>
        <dbReference type="EMBL" id="CAE8587594.1"/>
    </source>
</evidence>
<evidence type="ECO:0000259" key="1">
    <source>
        <dbReference type="PROSITE" id="PS51746"/>
    </source>
</evidence>
<feature type="non-terminal residue" evidence="2">
    <location>
        <position position="1"/>
    </location>
</feature>
<dbReference type="SUPFAM" id="SSF81606">
    <property type="entry name" value="PP2C-like"/>
    <property type="match status" value="1"/>
</dbReference>
<sequence>DRPALALTRTLGASAASECGVSAEPDVSAYRLRPGVDVLLVLGTDGLFEFCSNTTAAGQILKEGVTDTCLSSLCRASRRQWAQSSYNETVDDITAIAAVLPPDTPAGLGS</sequence>
<dbReference type="Proteomes" id="UP000654075">
    <property type="component" value="Unassembled WGS sequence"/>
</dbReference>
<dbReference type="EMBL" id="CAJNNV010002678">
    <property type="protein sequence ID" value="CAE8587594.1"/>
    <property type="molecule type" value="Genomic_DNA"/>
</dbReference>
<dbReference type="OrthoDB" id="410406at2759"/>
<comment type="caution">
    <text evidence="2">The sequence shown here is derived from an EMBL/GenBank/DDBJ whole genome shotgun (WGS) entry which is preliminary data.</text>
</comment>
<gene>
    <name evidence="2" type="ORF">PGLA1383_LOCUS6430</name>
</gene>
<organism evidence="2 3">
    <name type="scientific">Polarella glacialis</name>
    <name type="common">Dinoflagellate</name>
    <dbReference type="NCBI Taxonomy" id="89957"/>
    <lineage>
        <taxon>Eukaryota</taxon>
        <taxon>Sar</taxon>
        <taxon>Alveolata</taxon>
        <taxon>Dinophyceae</taxon>
        <taxon>Suessiales</taxon>
        <taxon>Suessiaceae</taxon>
        <taxon>Polarella</taxon>
    </lineage>
</organism>
<proteinExistence type="predicted"/>
<reference evidence="2" key="1">
    <citation type="submission" date="2021-02" db="EMBL/GenBank/DDBJ databases">
        <authorList>
            <person name="Dougan E. K."/>
            <person name="Rhodes N."/>
            <person name="Thang M."/>
            <person name="Chan C."/>
        </authorList>
    </citation>
    <scope>NUCLEOTIDE SEQUENCE</scope>
</reference>
<protein>
    <recommendedName>
        <fullName evidence="1">PPM-type phosphatase domain-containing protein</fullName>
    </recommendedName>
</protein>
<dbReference type="Pfam" id="PF00481">
    <property type="entry name" value="PP2C"/>
    <property type="match status" value="1"/>
</dbReference>
<dbReference type="InterPro" id="IPR036457">
    <property type="entry name" value="PPM-type-like_dom_sf"/>
</dbReference>
<feature type="domain" description="PPM-type phosphatase" evidence="1">
    <location>
        <begin position="1"/>
        <end position="100"/>
    </location>
</feature>
<dbReference type="InterPro" id="IPR001932">
    <property type="entry name" value="PPM-type_phosphatase-like_dom"/>
</dbReference>
<dbReference type="Gene3D" id="3.60.40.10">
    <property type="entry name" value="PPM-type phosphatase domain"/>
    <property type="match status" value="1"/>
</dbReference>
<evidence type="ECO:0000313" key="3">
    <source>
        <dbReference type="Proteomes" id="UP000654075"/>
    </source>
</evidence>
<keyword evidence="3" id="KW-1185">Reference proteome</keyword>
<accession>A0A813DG32</accession>
<name>A0A813DG32_POLGL</name>
<dbReference type="AlphaFoldDB" id="A0A813DG32"/>